<evidence type="ECO:0000256" key="4">
    <source>
        <dbReference type="ARBA" id="ARBA00023163"/>
    </source>
</evidence>
<keyword evidence="1" id="KW-0678">Repressor</keyword>
<dbReference type="FunFam" id="1.10.357.10:FF:000003">
    <property type="entry name" value="HTH-type transcriptional regulator AcrR"/>
    <property type="match status" value="1"/>
</dbReference>
<evidence type="ECO:0000256" key="3">
    <source>
        <dbReference type="ARBA" id="ARBA00023125"/>
    </source>
</evidence>
<dbReference type="Proteomes" id="UP000032735">
    <property type="component" value="Chromosome"/>
</dbReference>
<dbReference type="GO" id="GO:0045892">
    <property type="term" value="P:negative regulation of DNA-templated transcription"/>
    <property type="evidence" value="ECO:0007669"/>
    <property type="project" value="UniProtKB-ARBA"/>
</dbReference>
<dbReference type="NCBIfam" id="NF007949">
    <property type="entry name" value="PRK10668.1"/>
    <property type="match status" value="1"/>
</dbReference>
<dbReference type="InterPro" id="IPR050624">
    <property type="entry name" value="HTH-type_Tx_Regulator"/>
</dbReference>
<dbReference type="Pfam" id="PF00440">
    <property type="entry name" value="TetR_N"/>
    <property type="match status" value="1"/>
</dbReference>
<dbReference type="HOGENOM" id="CLU_069356_12_3_6"/>
<dbReference type="KEGG" id="xpo:XPG1_0481"/>
<evidence type="ECO:0000256" key="2">
    <source>
        <dbReference type="ARBA" id="ARBA00023015"/>
    </source>
</evidence>
<dbReference type="GO" id="GO:0003700">
    <property type="term" value="F:DNA-binding transcription factor activity"/>
    <property type="evidence" value="ECO:0007669"/>
    <property type="project" value="UniProtKB-ARBA"/>
</dbReference>
<evidence type="ECO:0000313" key="7">
    <source>
        <dbReference type="EMBL" id="CDG20136.1"/>
    </source>
</evidence>
<protein>
    <submittedName>
        <fullName evidence="7">HTH-type transcriptional regulator AcrR</fullName>
    </submittedName>
</protein>
<dbReference type="InterPro" id="IPR036271">
    <property type="entry name" value="Tet_transcr_reg_TetR-rel_C_sf"/>
</dbReference>
<dbReference type="SUPFAM" id="SSF48498">
    <property type="entry name" value="Tetracyclin repressor-like, C-terminal domain"/>
    <property type="match status" value="1"/>
</dbReference>
<dbReference type="AlphaFoldDB" id="A0A068QZN4"/>
<proteinExistence type="predicted"/>
<dbReference type="Pfam" id="PF08361">
    <property type="entry name" value="TetR_C_2"/>
    <property type="match status" value="1"/>
</dbReference>
<dbReference type="PANTHER" id="PTHR43479:SF11">
    <property type="entry name" value="ACREF_ENVCD OPERON REPRESSOR-RELATED"/>
    <property type="match status" value="1"/>
</dbReference>
<gene>
    <name evidence="7" type="primary">acrR</name>
    <name evidence="7" type="ORF">XPG1_0481</name>
</gene>
<dbReference type="GO" id="GO:0003677">
    <property type="term" value="F:DNA binding"/>
    <property type="evidence" value="ECO:0007669"/>
    <property type="project" value="UniProtKB-UniRule"/>
</dbReference>
<accession>A0A068QZN4</accession>
<evidence type="ECO:0000256" key="5">
    <source>
        <dbReference type="PROSITE-ProRule" id="PRU00335"/>
    </source>
</evidence>
<dbReference type="PROSITE" id="PS50977">
    <property type="entry name" value="HTH_TETR_2"/>
    <property type="match status" value="1"/>
</dbReference>
<keyword evidence="8" id="KW-1185">Reference proteome</keyword>
<dbReference type="InterPro" id="IPR001647">
    <property type="entry name" value="HTH_TetR"/>
</dbReference>
<dbReference type="STRING" id="1354304.XPG1_0481"/>
<dbReference type="GO" id="GO:0009410">
    <property type="term" value="P:response to xenobiotic stimulus"/>
    <property type="evidence" value="ECO:0007669"/>
    <property type="project" value="UniProtKB-ARBA"/>
</dbReference>
<dbReference type="EMBL" id="FO704551">
    <property type="protein sequence ID" value="CDG20136.1"/>
    <property type="molecule type" value="Genomic_DNA"/>
</dbReference>
<evidence type="ECO:0000256" key="1">
    <source>
        <dbReference type="ARBA" id="ARBA00022491"/>
    </source>
</evidence>
<evidence type="ECO:0000259" key="6">
    <source>
        <dbReference type="PROSITE" id="PS50977"/>
    </source>
</evidence>
<dbReference type="Gene3D" id="1.10.357.10">
    <property type="entry name" value="Tetracycline Repressor, domain 2"/>
    <property type="match status" value="1"/>
</dbReference>
<name>A0A068QZN4_9GAMM</name>
<dbReference type="InterPro" id="IPR023772">
    <property type="entry name" value="DNA-bd_HTH_TetR-type_CS"/>
</dbReference>
<dbReference type="PROSITE" id="PS01081">
    <property type="entry name" value="HTH_TETR_1"/>
    <property type="match status" value="1"/>
</dbReference>
<feature type="domain" description="HTH tetR-type" evidence="6">
    <location>
        <begin position="37"/>
        <end position="97"/>
    </location>
</feature>
<feature type="DNA-binding region" description="H-T-H motif" evidence="5">
    <location>
        <begin position="60"/>
        <end position="79"/>
    </location>
</feature>
<evidence type="ECO:0000313" key="8">
    <source>
        <dbReference type="Proteomes" id="UP000032735"/>
    </source>
</evidence>
<dbReference type="InterPro" id="IPR009057">
    <property type="entry name" value="Homeodomain-like_sf"/>
</dbReference>
<reference evidence="7 8" key="1">
    <citation type="submission" date="2013-07" db="EMBL/GenBank/DDBJ databases">
        <authorList>
            <person name="Genoscope - CEA"/>
        </authorList>
    </citation>
    <scope>NUCLEOTIDE SEQUENCE [LARGE SCALE GENOMIC DNA]</scope>
    <source>
        <strain evidence="7 8">G6</strain>
    </source>
</reference>
<keyword evidence="2" id="KW-0805">Transcription regulation</keyword>
<organism evidence="7 8">
    <name type="scientific">Xenorhabdus poinarii G6</name>
    <dbReference type="NCBI Taxonomy" id="1354304"/>
    <lineage>
        <taxon>Bacteria</taxon>
        <taxon>Pseudomonadati</taxon>
        <taxon>Pseudomonadota</taxon>
        <taxon>Gammaproteobacteria</taxon>
        <taxon>Enterobacterales</taxon>
        <taxon>Morganellaceae</taxon>
        <taxon>Xenorhabdus</taxon>
    </lineage>
</organism>
<dbReference type="PANTHER" id="PTHR43479">
    <property type="entry name" value="ACREF/ENVCD OPERON REPRESSOR-RELATED"/>
    <property type="match status" value="1"/>
</dbReference>
<dbReference type="InterPro" id="IPR013572">
    <property type="entry name" value="Tscrpt_reg_MAATS_C"/>
</dbReference>
<keyword evidence="3 5" id="KW-0238">DNA-binding</keyword>
<dbReference type="PRINTS" id="PR00455">
    <property type="entry name" value="HTHTETR"/>
</dbReference>
<keyword evidence="4" id="KW-0804">Transcription</keyword>
<sequence>MIKNAIVQTYMNVCKSASVKNKVYGTKMARKTKQQAHQTRQQIINAAIKTFSERGVSVTSLADIATAAGVTRGAIYWHFKNKTDLLSAVCRMPEHKIDELEKEYQSKYPDNPLIALRSLLISILRMMIDDAQLRQLMEIFFHKCEFVGEISSLVADIREICISDYKKIEKVLADCVQSGELPYELDLGRSAIMLKALMTGLLENWSFSPDSFNIQEQSAHLVDSFIDTLKYSHHLRHHRENGA</sequence>
<dbReference type="SUPFAM" id="SSF46689">
    <property type="entry name" value="Homeodomain-like"/>
    <property type="match status" value="1"/>
</dbReference>